<evidence type="ECO:0000259" key="2">
    <source>
        <dbReference type="PROSITE" id="PS51502"/>
    </source>
</evidence>
<keyword evidence="4" id="KW-1185">Reference proteome</keyword>
<dbReference type="PANTHER" id="PTHR33178">
    <property type="match status" value="1"/>
</dbReference>
<dbReference type="InterPro" id="IPR011008">
    <property type="entry name" value="Dimeric_a/b-barrel"/>
</dbReference>
<dbReference type="Gene3D" id="3.30.70.100">
    <property type="match status" value="1"/>
</dbReference>
<gene>
    <name evidence="3" type="ORF">K7432_010061</name>
</gene>
<dbReference type="Proteomes" id="UP001479436">
    <property type="component" value="Unassembled WGS sequence"/>
</dbReference>
<reference evidence="3 4" key="1">
    <citation type="submission" date="2023-04" db="EMBL/GenBank/DDBJ databases">
        <title>Genome of Basidiobolus ranarum AG-B5.</title>
        <authorList>
            <person name="Stajich J.E."/>
            <person name="Carter-House D."/>
            <person name="Gryganskyi A."/>
        </authorList>
    </citation>
    <scope>NUCLEOTIDE SEQUENCE [LARGE SCALE GENOMIC DNA]</scope>
    <source>
        <strain evidence="3 4">AG-B5</strain>
    </source>
</reference>
<evidence type="ECO:0000313" key="3">
    <source>
        <dbReference type="EMBL" id="KAK9707600.1"/>
    </source>
</evidence>
<evidence type="ECO:0000313" key="4">
    <source>
        <dbReference type="Proteomes" id="UP001479436"/>
    </source>
</evidence>
<dbReference type="SMART" id="SM00886">
    <property type="entry name" value="Dabb"/>
    <property type="match status" value="1"/>
</dbReference>
<sequence>MTLYLEHVLFLTLQPMSEEAWEDLHQTFMAMKKEVPGIVDLSLGKNISPERAQGCTHALRVLFEDKESLNIYADHPAHVLFKSKLQHQSPPICLDWYI</sequence>
<dbReference type="EMBL" id="JASJQH010007540">
    <property type="protein sequence ID" value="KAK9707600.1"/>
    <property type="molecule type" value="Genomic_DNA"/>
</dbReference>
<evidence type="ECO:0000256" key="1">
    <source>
        <dbReference type="ARBA" id="ARBA00011738"/>
    </source>
</evidence>
<comment type="subunit">
    <text evidence="1">Homodimer.</text>
</comment>
<proteinExistence type="predicted"/>
<organism evidence="3 4">
    <name type="scientific">Basidiobolus ranarum</name>
    <dbReference type="NCBI Taxonomy" id="34480"/>
    <lineage>
        <taxon>Eukaryota</taxon>
        <taxon>Fungi</taxon>
        <taxon>Fungi incertae sedis</taxon>
        <taxon>Zoopagomycota</taxon>
        <taxon>Entomophthoromycotina</taxon>
        <taxon>Basidiobolomycetes</taxon>
        <taxon>Basidiobolales</taxon>
        <taxon>Basidiobolaceae</taxon>
        <taxon>Basidiobolus</taxon>
    </lineage>
</organism>
<dbReference type="PROSITE" id="PS51502">
    <property type="entry name" value="S_R_A_B_BARREL"/>
    <property type="match status" value="1"/>
</dbReference>
<feature type="domain" description="Stress-response A/B barrel" evidence="2">
    <location>
        <begin position="5"/>
        <end position="98"/>
    </location>
</feature>
<dbReference type="InterPro" id="IPR013097">
    <property type="entry name" value="Dabb"/>
</dbReference>
<accession>A0ABR2VWV4</accession>
<dbReference type="InterPro" id="IPR044662">
    <property type="entry name" value="HS1/DABB1-like"/>
</dbReference>
<comment type="caution">
    <text evidence="3">The sequence shown here is derived from an EMBL/GenBank/DDBJ whole genome shotgun (WGS) entry which is preliminary data.</text>
</comment>
<name>A0ABR2VWV4_9FUNG</name>
<dbReference type="SUPFAM" id="SSF54909">
    <property type="entry name" value="Dimeric alpha+beta barrel"/>
    <property type="match status" value="1"/>
</dbReference>
<dbReference type="PANTHER" id="PTHR33178:SF10">
    <property type="entry name" value="STRESS-RESPONSE A_B BARREL DOMAIN-CONTAINING PROTEIN"/>
    <property type="match status" value="1"/>
</dbReference>
<dbReference type="Pfam" id="PF07876">
    <property type="entry name" value="Dabb"/>
    <property type="match status" value="1"/>
</dbReference>
<protein>
    <recommendedName>
        <fullName evidence="2">Stress-response A/B barrel domain-containing protein</fullName>
    </recommendedName>
</protein>